<comment type="caution">
    <text evidence="2">The sequence shown here is derived from an EMBL/GenBank/DDBJ whole genome shotgun (WGS) entry which is preliminary data.</text>
</comment>
<dbReference type="AlphaFoldDB" id="A0A9K3D0A2"/>
<evidence type="ECO:0000256" key="1">
    <source>
        <dbReference type="SAM" id="Phobius"/>
    </source>
</evidence>
<gene>
    <name evidence="2" type="ORF">KIPB_007607</name>
</gene>
<reference evidence="2 3" key="1">
    <citation type="journal article" date="2018" name="PLoS ONE">
        <title>The draft genome of Kipferlia bialata reveals reductive genome evolution in fornicate parasites.</title>
        <authorList>
            <person name="Tanifuji G."/>
            <person name="Takabayashi S."/>
            <person name="Kume K."/>
            <person name="Takagi M."/>
            <person name="Nakayama T."/>
            <person name="Kamikawa R."/>
            <person name="Inagaki Y."/>
            <person name="Hashimoto T."/>
        </authorList>
    </citation>
    <scope>NUCLEOTIDE SEQUENCE [LARGE SCALE GENOMIC DNA]</scope>
    <source>
        <strain evidence="2">NY0173</strain>
    </source>
</reference>
<feature type="transmembrane region" description="Helical" evidence="1">
    <location>
        <begin position="24"/>
        <end position="45"/>
    </location>
</feature>
<evidence type="ECO:0000313" key="3">
    <source>
        <dbReference type="Proteomes" id="UP000265618"/>
    </source>
</evidence>
<accession>A0A9K3D0A2</accession>
<dbReference type="EMBL" id="BDIP01002177">
    <property type="protein sequence ID" value="GIQ85865.1"/>
    <property type="molecule type" value="Genomic_DNA"/>
</dbReference>
<feature type="transmembrane region" description="Helical" evidence="1">
    <location>
        <begin position="51"/>
        <end position="70"/>
    </location>
</feature>
<evidence type="ECO:0000313" key="2">
    <source>
        <dbReference type="EMBL" id="GIQ85865.1"/>
    </source>
</evidence>
<keyword evidence="1" id="KW-0472">Membrane</keyword>
<name>A0A9K3D0A2_9EUKA</name>
<keyword evidence="1" id="KW-1133">Transmembrane helix</keyword>
<keyword evidence="1" id="KW-0812">Transmembrane</keyword>
<sequence>MSSADIIALLKCEGLPTLDDNKRLICLILNVIPGIAGVGTIFAGVSTQNNNLIIVGVLEWVFQFLFIGYLHSIYLGWKLYSPTAQYSSV</sequence>
<protein>
    <submittedName>
        <fullName evidence="2">Uncharacterized protein</fullName>
    </submittedName>
</protein>
<proteinExistence type="predicted"/>
<dbReference type="Proteomes" id="UP000265618">
    <property type="component" value="Unassembled WGS sequence"/>
</dbReference>
<organism evidence="2 3">
    <name type="scientific">Kipferlia bialata</name>
    <dbReference type="NCBI Taxonomy" id="797122"/>
    <lineage>
        <taxon>Eukaryota</taxon>
        <taxon>Metamonada</taxon>
        <taxon>Carpediemonas-like organisms</taxon>
        <taxon>Kipferlia</taxon>
    </lineage>
</organism>
<keyword evidence="3" id="KW-1185">Reference proteome</keyword>